<dbReference type="Pfam" id="PF19811">
    <property type="entry name" value="DUF6294"/>
    <property type="match status" value="1"/>
</dbReference>
<dbReference type="EMBL" id="CP108318">
    <property type="protein sequence ID" value="WTW59598.1"/>
    <property type="molecule type" value="Genomic_DNA"/>
</dbReference>
<keyword evidence="1" id="KW-0732">Signal</keyword>
<reference evidence="3" key="1">
    <citation type="submission" date="2022-10" db="EMBL/GenBank/DDBJ databases">
        <title>The complete genomes of actinobacterial strains from the NBC collection.</title>
        <authorList>
            <person name="Joergensen T.S."/>
            <person name="Alvarez Arevalo M."/>
            <person name="Sterndorff E.B."/>
            <person name="Faurdal D."/>
            <person name="Vuksanovic O."/>
            <person name="Mourched A.-S."/>
            <person name="Charusanti P."/>
            <person name="Shaw S."/>
            <person name="Blin K."/>
            <person name="Weber T."/>
        </authorList>
    </citation>
    <scope>NUCLEOTIDE SEQUENCE</scope>
    <source>
        <strain evidence="3">NBC_00003</strain>
    </source>
</reference>
<organism evidence="3">
    <name type="scientific">Streptomyces sp. NBC_00003</name>
    <dbReference type="NCBI Taxonomy" id="2903608"/>
    <lineage>
        <taxon>Bacteria</taxon>
        <taxon>Bacillati</taxon>
        <taxon>Actinomycetota</taxon>
        <taxon>Actinomycetes</taxon>
        <taxon>Kitasatosporales</taxon>
        <taxon>Streptomycetaceae</taxon>
        <taxon>Streptomyces</taxon>
    </lineage>
</organism>
<feature type="domain" description="DUF6294" evidence="2">
    <location>
        <begin position="66"/>
        <end position="147"/>
    </location>
</feature>
<name>A0AAU2UYF8_9ACTN</name>
<evidence type="ECO:0000259" key="2">
    <source>
        <dbReference type="Pfam" id="PF19811"/>
    </source>
</evidence>
<evidence type="ECO:0000313" key="3">
    <source>
        <dbReference type="EMBL" id="WTW59598.1"/>
    </source>
</evidence>
<feature type="signal peptide" evidence="1">
    <location>
        <begin position="1"/>
        <end position="31"/>
    </location>
</feature>
<protein>
    <submittedName>
        <fullName evidence="3">DUF6294 family protein</fullName>
    </submittedName>
</protein>
<proteinExistence type="predicted"/>
<dbReference type="AlphaFoldDB" id="A0AAU2UYF8"/>
<gene>
    <name evidence="3" type="ORF">OG549_02430</name>
</gene>
<dbReference type="InterPro" id="IPR046261">
    <property type="entry name" value="DUF6294"/>
</dbReference>
<accession>A0AAU2UYF8</accession>
<feature type="chain" id="PRO_5043704415" evidence="1">
    <location>
        <begin position="32"/>
        <end position="147"/>
    </location>
</feature>
<sequence length="147" mass="15966">MNVLRRASRVLVSAAAIGATVLVLNPATASASSQGGAVRSGVAADYKWFTWDDLSVGDCHQTGGHLQLYSDGKLTFNATTWTTRTISGDIWHSRFKLNNSAGQTVYTTGTYDSPTMWPSKHHTYTVQGTFEPSVYHAVARVVQHSEC</sequence>
<evidence type="ECO:0000256" key="1">
    <source>
        <dbReference type="SAM" id="SignalP"/>
    </source>
</evidence>